<sequence length="327" mass="36831">MFGDLRWRFKALALFIGLRTAFVWSQPTGGQGAWQAASPSIDSNLEPSNVDNTAGPSDPMIHVVYPQHYQSSPSDEVRGQWSHRQHLQPAARPDSPTISSLLDFDFGPYLSKWFEDEADKPNTVRSGEPSHQAVEQRQRVTSIPTHEQFGSSLAPHTARIESYHPFDYQHVDPFAHLPTPRQQMHSNFGQAGQPEMGFEQSGPSNSGNLLSHPFSHAQDHFPLARDLMSSRSTSKDHASHSTVDTANRLKGLRVSRPPWKGVRATSPNKVWTKEELDKYVNNYVRPRFAEPEALKRLPWSVPTSRTAGEERLTRTRDKLHYLSTGHG</sequence>
<dbReference type="HOGENOM" id="CLU_893011_0_0_1"/>
<dbReference type="Proteomes" id="UP000006174">
    <property type="component" value="Unassembled WGS sequence"/>
</dbReference>
<gene>
    <name evidence="3" type="ORF">UHOR_15724</name>
</gene>
<reference evidence="3 4" key="1">
    <citation type="journal article" date="2012" name="Plant Cell">
        <title>Genome comparison of barley and maize smut fungi reveals targeted loss of RNA silencing components and species-specific presence of transposable elements.</title>
        <authorList>
            <person name="Laurie J.D."/>
            <person name="Ali S."/>
            <person name="Linning R."/>
            <person name="Mannhaupt G."/>
            <person name="Wong P."/>
            <person name="Gueldener U."/>
            <person name="Muensterkoetter M."/>
            <person name="Moore R."/>
            <person name="Kahmann R."/>
            <person name="Bakkeren G."/>
            <person name="Schirawski J."/>
        </authorList>
    </citation>
    <scope>NUCLEOTIDE SEQUENCE [LARGE SCALE GENOMIC DNA]</scope>
    <source>
        <strain evidence="4">Uh4875-4</strain>
    </source>
</reference>
<keyword evidence="4" id="KW-1185">Reference proteome</keyword>
<feature type="region of interest" description="Disordered" evidence="1">
    <location>
        <begin position="173"/>
        <end position="215"/>
    </location>
</feature>
<feature type="region of interest" description="Disordered" evidence="1">
    <location>
        <begin position="120"/>
        <end position="154"/>
    </location>
</feature>
<protein>
    <submittedName>
        <fullName evidence="3">Uncharacterized protein (N-terminal)</fullName>
    </submittedName>
</protein>
<accession>I2G164</accession>
<comment type="caution">
    <text evidence="3">The sequence shown here is derived from an EMBL/GenBank/DDBJ whole genome shotgun (WGS) entry which is preliminary data.</text>
</comment>
<evidence type="ECO:0000256" key="1">
    <source>
        <dbReference type="SAM" id="MobiDB-lite"/>
    </source>
</evidence>
<feature type="region of interest" description="Disordered" evidence="1">
    <location>
        <begin position="71"/>
        <end position="98"/>
    </location>
</feature>
<dbReference type="EMBL" id="CAGI01000178">
    <property type="protein sequence ID" value="CCF52907.1"/>
    <property type="molecule type" value="Genomic_DNA"/>
</dbReference>
<feature type="signal peptide" evidence="2">
    <location>
        <begin position="1"/>
        <end position="25"/>
    </location>
</feature>
<feature type="non-terminal residue" evidence="3">
    <location>
        <position position="327"/>
    </location>
</feature>
<organism evidence="3 4">
    <name type="scientific">Ustilago hordei</name>
    <name type="common">Barley covered smut fungus</name>
    <dbReference type="NCBI Taxonomy" id="120017"/>
    <lineage>
        <taxon>Eukaryota</taxon>
        <taxon>Fungi</taxon>
        <taxon>Dikarya</taxon>
        <taxon>Basidiomycota</taxon>
        <taxon>Ustilaginomycotina</taxon>
        <taxon>Ustilaginomycetes</taxon>
        <taxon>Ustilaginales</taxon>
        <taxon>Ustilaginaceae</taxon>
        <taxon>Ustilago</taxon>
    </lineage>
</organism>
<dbReference type="AlphaFoldDB" id="I2G164"/>
<evidence type="ECO:0000313" key="3">
    <source>
        <dbReference type="EMBL" id="CCF52907.1"/>
    </source>
</evidence>
<name>I2G164_USTHO</name>
<feature type="compositionally biased region" description="Polar residues" evidence="1">
    <location>
        <begin position="133"/>
        <end position="151"/>
    </location>
</feature>
<feature type="compositionally biased region" description="Polar residues" evidence="1">
    <location>
        <begin position="180"/>
        <end position="190"/>
    </location>
</feature>
<proteinExistence type="predicted"/>
<keyword evidence="2" id="KW-0732">Signal</keyword>
<evidence type="ECO:0000256" key="2">
    <source>
        <dbReference type="SAM" id="SignalP"/>
    </source>
</evidence>
<feature type="chain" id="PRO_5003659122" evidence="2">
    <location>
        <begin position="26"/>
        <end position="327"/>
    </location>
</feature>
<evidence type="ECO:0000313" key="4">
    <source>
        <dbReference type="Proteomes" id="UP000006174"/>
    </source>
</evidence>